<feature type="signal peptide" evidence="2">
    <location>
        <begin position="1"/>
        <end position="22"/>
    </location>
</feature>
<sequence length="519" mass="55192">MKHPLSLLALACTLAACTQTGAPEPVADQARPAPTADEGDGQDVDAAPNGTRLTIYSGDYEALATTAPPHAGMPGHALVERSLRYALKAGSNAISADSVPPSMDVEAATLRAQTAGVVIEGQRYVAALSGTRDVLAQAIGRKATVEHTAGGAKQTDTGTLLSANDGLTLALDDSRVKVIRNYDSFSLADSDELLPKHASLQWNVRADRRGDADFLLAYPMGGMAWRAEYLATLTKGDGCQLALDGAALVANRSGVTFEQAKVSLVAGEPNRDRIQVTGSRMMMAADAAAAPAPPPPDLPSERSAGEYHAYDLPKPVRLAHGSTERVPLFAPRTAIACERAYVVDAGGPDWQPPRPLLEPDYRGQTGPLPVTATVSVQNTRDAGLGQPLPAGRVRVFDGGDFLGESRLPHTATAGEIRLQVGKPFDLTAKRESTGFRLDRAGRTITESFAVTLKNAKKVNATVRVIEPLPRWSDWDIVTSSVPGKKKDARHAEFEVPVPANGETTLTYTVRYRWTQDVNP</sequence>
<dbReference type="EMBL" id="JBHRXK010000001">
    <property type="protein sequence ID" value="MFC3549896.1"/>
    <property type="molecule type" value="Genomic_DNA"/>
</dbReference>
<feature type="domain" description="DUF4139" evidence="3">
    <location>
        <begin position="216"/>
        <end position="513"/>
    </location>
</feature>
<dbReference type="Pfam" id="PF13598">
    <property type="entry name" value="DUF4139"/>
    <property type="match status" value="1"/>
</dbReference>
<feature type="chain" id="PRO_5046398473" evidence="2">
    <location>
        <begin position="23"/>
        <end position="519"/>
    </location>
</feature>
<evidence type="ECO:0000256" key="1">
    <source>
        <dbReference type="SAM" id="MobiDB-lite"/>
    </source>
</evidence>
<evidence type="ECO:0000313" key="5">
    <source>
        <dbReference type="Proteomes" id="UP001595740"/>
    </source>
</evidence>
<dbReference type="Proteomes" id="UP001595740">
    <property type="component" value="Unassembled WGS sequence"/>
</dbReference>
<proteinExistence type="predicted"/>
<keyword evidence="5" id="KW-1185">Reference proteome</keyword>
<name>A0ABV7RPX8_9GAMM</name>
<dbReference type="InterPro" id="IPR037291">
    <property type="entry name" value="DUF4139"/>
</dbReference>
<protein>
    <submittedName>
        <fullName evidence="4">DUF4139 domain-containing protein</fullName>
    </submittedName>
</protein>
<gene>
    <name evidence="4" type="ORF">ACFOLC_02590</name>
</gene>
<organism evidence="4 5">
    <name type="scientific">Lysobacter cavernae</name>
    <dbReference type="NCBI Taxonomy" id="1685901"/>
    <lineage>
        <taxon>Bacteria</taxon>
        <taxon>Pseudomonadati</taxon>
        <taxon>Pseudomonadota</taxon>
        <taxon>Gammaproteobacteria</taxon>
        <taxon>Lysobacterales</taxon>
        <taxon>Lysobacteraceae</taxon>
        <taxon>Lysobacter</taxon>
    </lineage>
</organism>
<feature type="region of interest" description="Disordered" evidence="1">
    <location>
        <begin position="23"/>
        <end position="50"/>
    </location>
</feature>
<dbReference type="PANTHER" id="PTHR38075:SF1">
    <property type="entry name" value="DUF4139 DOMAIN-CONTAINING PROTEIN"/>
    <property type="match status" value="1"/>
</dbReference>
<dbReference type="RefSeq" id="WP_386757229.1">
    <property type="nucleotide sequence ID" value="NZ_JBHRXK010000001.1"/>
</dbReference>
<evidence type="ECO:0000313" key="4">
    <source>
        <dbReference type="EMBL" id="MFC3549896.1"/>
    </source>
</evidence>
<dbReference type="PANTHER" id="PTHR38075">
    <property type="entry name" value="DUF4139 DOMAIN-CONTAINING PROTEIN"/>
    <property type="match status" value="1"/>
</dbReference>
<reference evidence="5" key="1">
    <citation type="journal article" date="2019" name="Int. J. Syst. Evol. Microbiol.">
        <title>The Global Catalogue of Microorganisms (GCM) 10K type strain sequencing project: providing services to taxonomists for standard genome sequencing and annotation.</title>
        <authorList>
            <consortium name="The Broad Institute Genomics Platform"/>
            <consortium name="The Broad Institute Genome Sequencing Center for Infectious Disease"/>
            <person name="Wu L."/>
            <person name="Ma J."/>
        </authorList>
    </citation>
    <scope>NUCLEOTIDE SEQUENCE [LARGE SCALE GENOMIC DNA]</scope>
    <source>
        <strain evidence="5">KCTC 42875</strain>
    </source>
</reference>
<evidence type="ECO:0000256" key="2">
    <source>
        <dbReference type="SAM" id="SignalP"/>
    </source>
</evidence>
<keyword evidence="2" id="KW-0732">Signal</keyword>
<dbReference type="PROSITE" id="PS51257">
    <property type="entry name" value="PROKAR_LIPOPROTEIN"/>
    <property type="match status" value="1"/>
</dbReference>
<accession>A0ABV7RPX8</accession>
<comment type="caution">
    <text evidence="4">The sequence shown here is derived from an EMBL/GenBank/DDBJ whole genome shotgun (WGS) entry which is preliminary data.</text>
</comment>
<evidence type="ECO:0000259" key="3">
    <source>
        <dbReference type="Pfam" id="PF13598"/>
    </source>
</evidence>